<organism evidence="1">
    <name type="scientific">marine sediment metagenome</name>
    <dbReference type="NCBI Taxonomy" id="412755"/>
    <lineage>
        <taxon>unclassified sequences</taxon>
        <taxon>metagenomes</taxon>
        <taxon>ecological metagenomes</taxon>
    </lineage>
</organism>
<comment type="caution">
    <text evidence="1">The sequence shown here is derived from an EMBL/GenBank/DDBJ whole genome shotgun (WGS) entry which is preliminary data.</text>
</comment>
<accession>X1F8F7</accession>
<reference evidence="1" key="1">
    <citation type="journal article" date="2014" name="Front. Microbiol.">
        <title>High frequency of phylogenetically diverse reductive dehalogenase-homologous genes in deep subseafloor sedimentary metagenomes.</title>
        <authorList>
            <person name="Kawai M."/>
            <person name="Futagami T."/>
            <person name="Toyoda A."/>
            <person name="Takaki Y."/>
            <person name="Nishi S."/>
            <person name="Hori S."/>
            <person name="Arai W."/>
            <person name="Tsubouchi T."/>
            <person name="Morono Y."/>
            <person name="Uchiyama I."/>
            <person name="Ito T."/>
            <person name="Fujiyama A."/>
            <person name="Inagaki F."/>
            <person name="Takami H."/>
        </authorList>
    </citation>
    <scope>NUCLEOTIDE SEQUENCE</scope>
    <source>
        <strain evidence="1">Expedition CK06-06</strain>
    </source>
</reference>
<sequence length="39" mass="4678">QYKLAEKNYQKAYDLGIKSDDPNTVVYKKNLKRAQENRF</sequence>
<protein>
    <submittedName>
        <fullName evidence="1">Uncharacterized protein</fullName>
    </submittedName>
</protein>
<name>X1F8F7_9ZZZZ</name>
<dbReference type="EMBL" id="BARU01008436">
    <property type="protein sequence ID" value="GAH41237.1"/>
    <property type="molecule type" value="Genomic_DNA"/>
</dbReference>
<gene>
    <name evidence="1" type="ORF">S03H2_16509</name>
</gene>
<feature type="non-terminal residue" evidence="1">
    <location>
        <position position="1"/>
    </location>
</feature>
<evidence type="ECO:0000313" key="1">
    <source>
        <dbReference type="EMBL" id="GAH41237.1"/>
    </source>
</evidence>
<proteinExistence type="predicted"/>
<dbReference type="AlphaFoldDB" id="X1F8F7"/>